<evidence type="ECO:0000313" key="1">
    <source>
        <dbReference type="EMBL" id="QIS46427.1"/>
    </source>
</evidence>
<proteinExistence type="predicted"/>
<dbReference type="Gene3D" id="2.40.10.10">
    <property type="entry name" value="Trypsin-like serine proteases"/>
    <property type="match status" value="1"/>
</dbReference>
<dbReference type="InterPro" id="IPR043504">
    <property type="entry name" value="Peptidase_S1_PA_chymotrypsin"/>
</dbReference>
<accession>A0AAE6XU61</accession>
<protein>
    <submittedName>
        <fullName evidence="1">Uncharacterized protein</fullName>
    </submittedName>
</protein>
<dbReference type="AlphaFoldDB" id="A0AAE6XU61"/>
<dbReference type="Proteomes" id="UP000503164">
    <property type="component" value="Plasmid pCM2_1101"/>
</dbReference>
<geneLocation type="plasmid" evidence="1 2">
    <name>pCM2_1101</name>
</geneLocation>
<name>A0AAE6XU61_9MICO</name>
<reference evidence="1 2" key="1">
    <citation type="journal article" date="2020" name="Mol. Plant Pathol.">
        <title>Plasmid composition and the chpG gene determine the virulence level of Clavibacter capsici natural isolates in pepper.</title>
        <authorList>
            <person name="Hwang I.S."/>
            <person name="Lee H.M."/>
            <person name="Oh E.J."/>
            <person name="Lee S."/>
            <person name="Heu S."/>
            <person name="Oh C.S."/>
        </authorList>
    </citation>
    <scope>NUCLEOTIDE SEQUENCE [LARGE SCALE GENOMIC DNA]</scope>
    <source>
        <strain evidence="1 2">1101</strain>
    </source>
</reference>
<evidence type="ECO:0000313" key="2">
    <source>
        <dbReference type="Proteomes" id="UP000503164"/>
    </source>
</evidence>
<dbReference type="EMBL" id="CP048050">
    <property type="protein sequence ID" value="QIS46427.1"/>
    <property type="molecule type" value="Genomic_DNA"/>
</dbReference>
<dbReference type="RefSeq" id="WP_157883586.1">
    <property type="nucleotide sequence ID" value="NZ_CP048046.1"/>
</dbReference>
<keyword evidence="2" id="KW-1185">Reference proteome</keyword>
<sequence>MNEGVSGGPLFAGDDANAPQLANVAERYGDYSHVLGPIWQGTEKSVYDTVAVITG</sequence>
<keyword evidence="1" id="KW-0614">Plasmid</keyword>
<organism evidence="1 2">
    <name type="scientific">Clavibacter capsici</name>
    <dbReference type="NCBI Taxonomy" id="1874630"/>
    <lineage>
        <taxon>Bacteria</taxon>
        <taxon>Bacillati</taxon>
        <taxon>Actinomycetota</taxon>
        <taxon>Actinomycetes</taxon>
        <taxon>Micrococcales</taxon>
        <taxon>Microbacteriaceae</taxon>
        <taxon>Clavibacter</taxon>
    </lineage>
</organism>
<gene>
    <name evidence="1" type="ORF">GW570_14625</name>
</gene>